<dbReference type="EMBL" id="VSSQ01125062">
    <property type="protein sequence ID" value="MPN55607.1"/>
    <property type="molecule type" value="Genomic_DNA"/>
</dbReference>
<proteinExistence type="predicted"/>
<evidence type="ECO:0000313" key="3">
    <source>
        <dbReference type="EMBL" id="MPN55607.1"/>
    </source>
</evidence>
<organism evidence="3">
    <name type="scientific">bioreactor metagenome</name>
    <dbReference type="NCBI Taxonomy" id="1076179"/>
    <lineage>
        <taxon>unclassified sequences</taxon>
        <taxon>metagenomes</taxon>
        <taxon>ecological metagenomes</taxon>
    </lineage>
</organism>
<sequence length="109" mass="12390">MGTVIGSSINFYLARFYGPDIIRIFSSEKGLNKYQKWLEGDERKFHKWFAIAIFLPLAPDDLLCYMAGLTNMTFKKFIIIILLGKPLAVTAYSLLLSCSFTNLLNALGW</sequence>
<dbReference type="Pfam" id="PF09335">
    <property type="entry name" value="VTT_dom"/>
    <property type="match status" value="1"/>
</dbReference>
<keyword evidence="1" id="KW-1133">Transmembrane helix</keyword>
<evidence type="ECO:0000256" key="1">
    <source>
        <dbReference type="SAM" id="Phobius"/>
    </source>
</evidence>
<feature type="transmembrane region" description="Helical" evidence="1">
    <location>
        <begin position="45"/>
        <end position="65"/>
    </location>
</feature>
<reference evidence="3" key="1">
    <citation type="submission" date="2019-08" db="EMBL/GenBank/DDBJ databases">
        <authorList>
            <person name="Kucharzyk K."/>
            <person name="Murdoch R.W."/>
            <person name="Higgins S."/>
            <person name="Loffler F."/>
        </authorList>
    </citation>
    <scope>NUCLEOTIDE SEQUENCE</scope>
</reference>
<dbReference type="AlphaFoldDB" id="A0A645IWT2"/>
<dbReference type="InterPro" id="IPR032816">
    <property type="entry name" value="VTT_dom"/>
</dbReference>
<accession>A0A645IWT2</accession>
<feature type="domain" description="VTT" evidence="2">
    <location>
        <begin position="1"/>
        <end position="95"/>
    </location>
</feature>
<gene>
    <name evidence="3" type="ORF">SDC9_203291</name>
</gene>
<comment type="caution">
    <text evidence="3">The sequence shown here is derived from an EMBL/GenBank/DDBJ whole genome shotgun (WGS) entry which is preliminary data.</text>
</comment>
<name>A0A645IWT2_9ZZZZ</name>
<keyword evidence="1" id="KW-0812">Transmembrane</keyword>
<feature type="transmembrane region" description="Helical" evidence="1">
    <location>
        <begin position="77"/>
        <end position="104"/>
    </location>
</feature>
<dbReference type="PANTHER" id="PTHR42709">
    <property type="entry name" value="ALKALINE PHOSPHATASE LIKE PROTEIN"/>
    <property type="match status" value="1"/>
</dbReference>
<evidence type="ECO:0000259" key="2">
    <source>
        <dbReference type="Pfam" id="PF09335"/>
    </source>
</evidence>
<protein>
    <recommendedName>
        <fullName evidence="2">VTT domain-containing protein</fullName>
    </recommendedName>
</protein>
<keyword evidence="1" id="KW-0472">Membrane</keyword>
<dbReference type="InterPro" id="IPR051311">
    <property type="entry name" value="DedA_domain"/>
</dbReference>